<dbReference type="CDD" id="cd04301">
    <property type="entry name" value="NAT_SF"/>
    <property type="match status" value="1"/>
</dbReference>
<dbReference type="InterPro" id="IPR000182">
    <property type="entry name" value="GNAT_dom"/>
</dbReference>
<name>A0A2W1LPI3_9BACL</name>
<dbReference type="AlphaFoldDB" id="A0A2W1LPI3"/>
<dbReference type="GO" id="GO:0016747">
    <property type="term" value="F:acyltransferase activity, transferring groups other than amino-acyl groups"/>
    <property type="evidence" value="ECO:0007669"/>
    <property type="project" value="InterPro"/>
</dbReference>
<accession>A0A2W1LPI3</accession>
<dbReference type="EMBL" id="QKRB01000057">
    <property type="protein sequence ID" value="PZD93741.1"/>
    <property type="molecule type" value="Genomic_DNA"/>
</dbReference>
<dbReference type="InterPro" id="IPR016181">
    <property type="entry name" value="Acyl_CoA_acyltransferase"/>
</dbReference>
<feature type="domain" description="N-acetyltransferase" evidence="1">
    <location>
        <begin position="1"/>
        <end position="131"/>
    </location>
</feature>
<evidence type="ECO:0000259" key="1">
    <source>
        <dbReference type="PROSITE" id="PS51186"/>
    </source>
</evidence>
<dbReference type="OrthoDB" id="3172674at2"/>
<dbReference type="Pfam" id="PF14268">
    <property type="entry name" value="YoaP"/>
    <property type="match status" value="1"/>
</dbReference>
<dbReference type="Gene3D" id="3.40.630.30">
    <property type="match status" value="1"/>
</dbReference>
<reference evidence="2 3" key="1">
    <citation type="submission" date="2018-06" db="EMBL/GenBank/DDBJ databases">
        <title>Paenibacillus imtechensis sp. nov.</title>
        <authorList>
            <person name="Pinnaka A.K."/>
            <person name="Singh H."/>
            <person name="Kaur M."/>
        </authorList>
    </citation>
    <scope>NUCLEOTIDE SEQUENCE [LARGE SCALE GENOMIC DNA]</scope>
    <source>
        <strain evidence="2 3">SMB1</strain>
    </source>
</reference>
<evidence type="ECO:0000313" key="2">
    <source>
        <dbReference type="EMBL" id="PZD93741.1"/>
    </source>
</evidence>
<dbReference type="PROSITE" id="PS51186">
    <property type="entry name" value="GNAT"/>
    <property type="match status" value="1"/>
</dbReference>
<gene>
    <name evidence="2" type="ORF">DNH61_23685</name>
</gene>
<organism evidence="2 3">
    <name type="scientific">Paenibacillus sambharensis</name>
    <dbReference type="NCBI Taxonomy" id="1803190"/>
    <lineage>
        <taxon>Bacteria</taxon>
        <taxon>Bacillati</taxon>
        <taxon>Bacillota</taxon>
        <taxon>Bacilli</taxon>
        <taxon>Bacillales</taxon>
        <taxon>Paenibacillaceae</taxon>
        <taxon>Paenibacillus</taxon>
    </lineage>
</organism>
<keyword evidence="2" id="KW-0808">Transferase</keyword>
<dbReference type="SUPFAM" id="SSF55729">
    <property type="entry name" value="Acyl-CoA N-acyltransferases (Nat)"/>
    <property type="match status" value="1"/>
</dbReference>
<proteinExistence type="predicted"/>
<keyword evidence="3" id="KW-1185">Reference proteome</keyword>
<dbReference type="InterPro" id="IPR025685">
    <property type="entry name" value="YoaP-like_dom"/>
</dbReference>
<sequence>MSDKKAAEGVQLKKDWLRCRFDEGLTFRKLDARGKVFIEYIPAEYAWVPVEAEGYMYINCLWVAGSFKGQGYGRSLLDACMSDSKNKHGLITISSKSKKPYLSDKKFLLKQGFETVDTAPPYFELMVKRLGEGGPVPRFKECAKQSRLEADLHDGLVVCYTSQCPFTEYYANQELEEIGREYGIPVKSIRLASREEAQNAPAAWTTYSAYYNGTFITHEILNRAKFSAWMKKRV</sequence>
<protein>
    <submittedName>
        <fullName evidence="2">GNAT family N-acetyltransferase</fullName>
    </submittedName>
</protein>
<comment type="caution">
    <text evidence="2">The sequence shown here is derived from an EMBL/GenBank/DDBJ whole genome shotgun (WGS) entry which is preliminary data.</text>
</comment>
<evidence type="ECO:0000313" key="3">
    <source>
        <dbReference type="Proteomes" id="UP000249522"/>
    </source>
</evidence>
<dbReference type="Proteomes" id="UP000249522">
    <property type="component" value="Unassembled WGS sequence"/>
</dbReference>
<dbReference type="Pfam" id="PF00583">
    <property type="entry name" value="Acetyltransf_1"/>
    <property type="match status" value="1"/>
</dbReference>